<dbReference type="PANTHER" id="PTHR42690">
    <property type="entry name" value="THREONINE SYNTHASE FAMILY MEMBER"/>
    <property type="match status" value="1"/>
</dbReference>
<evidence type="ECO:0000259" key="8">
    <source>
        <dbReference type="Pfam" id="PF14821"/>
    </source>
</evidence>
<sequence length="479" mass="52569">MKFNSTRGKVKGCTFEEALFSPGYQADGGLLLPETIPTLSKGTLKSWANLSFSDICKEFLSLFVSEDEIPRQDLSDAIDKAYARLEFPEVVHLAQLVDGLNILEMFHGPTLAFKDLSTFVVGQLMGFFLQKQKKHVTLLVGTSGDTGSSSIQAVKGVEGIDIVVLFPKGRISNIQERSMTTVDADNIHVFGVDGSSDDADVPIRSVSLDQEFRFRHNLGTVNSINIARVLCQAVSFFYVYFKLCPSCDGVVEIIAPSGAGGNVAGGVIASKMGLPVKLVCAVNGNDIIHRSISQGDFSRKEKVIPTLSPAIDIQNPYNLERILSLFSNNDCNLIRELFTKQETEGAVRIPDDLLQKVHSTLTSHGCTDDAVKTTMQRCWKENGYLLCPHTAVGVACYYHKLAQRAGENSQIKHSVVLATASPAKFPEAVSTAGLTPEDNPIVEKWLQLPSKETIMTIDQDWEEILRNKVEEITRRVEGL</sequence>
<evidence type="ECO:0000256" key="2">
    <source>
        <dbReference type="ARBA" id="ARBA00005517"/>
    </source>
</evidence>
<comment type="caution">
    <text evidence="9">The sequence shown here is derived from an EMBL/GenBank/DDBJ whole genome shotgun (WGS) entry which is preliminary data.</text>
</comment>
<dbReference type="AlphaFoldDB" id="A0A9Q0YQV0"/>
<evidence type="ECO:0000256" key="4">
    <source>
        <dbReference type="ARBA" id="ARBA00022898"/>
    </source>
</evidence>
<dbReference type="PANTHER" id="PTHR42690:SF1">
    <property type="entry name" value="THREONINE SYNTHASE-LIKE 2"/>
    <property type="match status" value="1"/>
</dbReference>
<evidence type="ECO:0000313" key="9">
    <source>
        <dbReference type="EMBL" id="KAJ8026081.1"/>
    </source>
</evidence>
<dbReference type="SUPFAM" id="SSF53686">
    <property type="entry name" value="Tryptophan synthase beta subunit-like PLP-dependent enzymes"/>
    <property type="match status" value="1"/>
</dbReference>
<dbReference type="Pfam" id="PF14821">
    <property type="entry name" value="Thr_synth_N"/>
    <property type="match status" value="1"/>
</dbReference>
<dbReference type="InterPro" id="IPR037158">
    <property type="entry name" value="Thr_synth_N_sf"/>
</dbReference>
<dbReference type="InterPro" id="IPR051166">
    <property type="entry name" value="Threonine_Synthase"/>
</dbReference>
<evidence type="ECO:0000256" key="6">
    <source>
        <dbReference type="PIRSR" id="PIRSR604450-51"/>
    </source>
</evidence>
<gene>
    <name evidence="9" type="ORF">HOLleu_33819</name>
</gene>
<proteinExistence type="inferred from homology"/>
<evidence type="ECO:0000259" key="7">
    <source>
        <dbReference type="Pfam" id="PF00291"/>
    </source>
</evidence>
<comment type="cofactor">
    <cofactor evidence="1 6">
        <name>pyridoxal 5'-phosphate</name>
        <dbReference type="ChEBI" id="CHEBI:597326"/>
    </cofactor>
</comment>
<protein>
    <recommendedName>
        <fullName evidence="3">Threonine synthase-like 2</fullName>
    </recommendedName>
</protein>
<dbReference type="InterPro" id="IPR001926">
    <property type="entry name" value="TrpB-like_PALP"/>
</dbReference>
<dbReference type="FunFam" id="3.40.50.1100:FF:000047">
    <property type="entry name" value="Threonine synthase like 2"/>
    <property type="match status" value="1"/>
</dbReference>
<dbReference type="Gene3D" id="3.40.50.1100">
    <property type="match status" value="2"/>
</dbReference>
<evidence type="ECO:0000313" key="10">
    <source>
        <dbReference type="Proteomes" id="UP001152320"/>
    </source>
</evidence>
<feature type="domain" description="Tryptophan synthase beta chain-like PALP" evidence="7">
    <location>
        <begin position="103"/>
        <end position="405"/>
    </location>
</feature>
<comment type="similarity">
    <text evidence="2">Belongs to the threonine synthase family.</text>
</comment>
<feature type="domain" description="Threonine synthase N-terminal" evidence="8">
    <location>
        <begin position="2"/>
        <end position="82"/>
    </location>
</feature>
<keyword evidence="10" id="KW-1185">Reference proteome</keyword>
<dbReference type="Gene3D" id="3.90.1380.10">
    <property type="entry name" value="Threonine synthase, N-terminal domain"/>
    <property type="match status" value="1"/>
</dbReference>
<reference evidence="9" key="1">
    <citation type="submission" date="2021-10" db="EMBL/GenBank/DDBJ databases">
        <title>Tropical sea cucumber genome reveals ecological adaptation and Cuvierian tubules defense mechanism.</title>
        <authorList>
            <person name="Chen T."/>
        </authorList>
    </citation>
    <scope>NUCLEOTIDE SEQUENCE</scope>
    <source>
        <strain evidence="9">Nanhai2018</strain>
        <tissue evidence="9">Muscle</tissue>
    </source>
</reference>
<accession>A0A9Q0YQV0</accession>
<dbReference type="Proteomes" id="UP001152320">
    <property type="component" value="Chromosome 17"/>
</dbReference>
<keyword evidence="4 6" id="KW-0663">Pyridoxal phosphate</keyword>
<feature type="modified residue" description="N6-(pyridoxal phosphate)lysine" evidence="6">
    <location>
        <position position="114"/>
    </location>
</feature>
<dbReference type="InterPro" id="IPR029144">
    <property type="entry name" value="Thr_synth_N"/>
</dbReference>
<dbReference type="Pfam" id="PF00291">
    <property type="entry name" value="PALP"/>
    <property type="match status" value="1"/>
</dbReference>
<keyword evidence="5" id="KW-0456">Lyase</keyword>
<evidence type="ECO:0000256" key="1">
    <source>
        <dbReference type="ARBA" id="ARBA00001933"/>
    </source>
</evidence>
<dbReference type="NCBIfam" id="TIGR00260">
    <property type="entry name" value="thrC"/>
    <property type="match status" value="1"/>
</dbReference>
<dbReference type="GO" id="GO:0016829">
    <property type="term" value="F:lyase activity"/>
    <property type="evidence" value="ECO:0007669"/>
    <property type="project" value="UniProtKB-KW"/>
</dbReference>
<dbReference type="GO" id="GO:0009071">
    <property type="term" value="P:serine family amino acid catabolic process"/>
    <property type="evidence" value="ECO:0007669"/>
    <property type="project" value="TreeGrafter"/>
</dbReference>
<dbReference type="EMBL" id="JAIZAY010000017">
    <property type="protein sequence ID" value="KAJ8026081.1"/>
    <property type="molecule type" value="Genomic_DNA"/>
</dbReference>
<name>A0A9Q0YQV0_HOLLE</name>
<organism evidence="9 10">
    <name type="scientific">Holothuria leucospilota</name>
    <name type="common">Black long sea cucumber</name>
    <name type="synonym">Mertensiothuria leucospilota</name>
    <dbReference type="NCBI Taxonomy" id="206669"/>
    <lineage>
        <taxon>Eukaryota</taxon>
        <taxon>Metazoa</taxon>
        <taxon>Echinodermata</taxon>
        <taxon>Eleutherozoa</taxon>
        <taxon>Echinozoa</taxon>
        <taxon>Holothuroidea</taxon>
        <taxon>Aspidochirotacea</taxon>
        <taxon>Aspidochirotida</taxon>
        <taxon>Holothuriidae</taxon>
        <taxon>Holothuria</taxon>
    </lineage>
</organism>
<dbReference type="GO" id="GO:0046360">
    <property type="term" value="P:2-oxobutyrate biosynthetic process"/>
    <property type="evidence" value="ECO:0007669"/>
    <property type="project" value="TreeGrafter"/>
</dbReference>
<evidence type="ECO:0000256" key="3">
    <source>
        <dbReference type="ARBA" id="ARBA00021942"/>
    </source>
</evidence>
<dbReference type="InterPro" id="IPR004450">
    <property type="entry name" value="Thr_synthase-like"/>
</dbReference>
<evidence type="ECO:0000256" key="5">
    <source>
        <dbReference type="ARBA" id="ARBA00023239"/>
    </source>
</evidence>
<dbReference type="InterPro" id="IPR036052">
    <property type="entry name" value="TrpB-like_PALP_sf"/>
</dbReference>
<dbReference type="GO" id="GO:0030170">
    <property type="term" value="F:pyridoxal phosphate binding"/>
    <property type="evidence" value="ECO:0007669"/>
    <property type="project" value="TreeGrafter"/>
</dbReference>
<dbReference type="OrthoDB" id="5203861at2759"/>